<evidence type="ECO:0000313" key="2">
    <source>
        <dbReference type="EMBL" id="CDN51815.1"/>
    </source>
</evidence>
<dbReference type="EMBL" id="HG938354">
    <property type="protein sequence ID" value="CDN51815.1"/>
    <property type="molecule type" value="Genomic_DNA"/>
</dbReference>
<protein>
    <submittedName>
        <fullName evidence="2">Aminoacyl tRNA synthetase anti-codon binding domain-like protein, PF12869 family</fullName>
    </submittedName>
</protein>
<gene>
    <name evidence="2" type="ORF">RG540_PA11390</name>
</gene>
<feature type="domain" description="DUF2169" evidence="1">
    <location>
        <begin position="25"/>
        <end position="332"/>
    </location>
</feature>
<dbReference type="KEGG" id="ngg:RG540_PA11390"/>
<dbReference type="Pfam" id="PF09937">
    <property type="entry name" value="DUF2169"/>
    <property type="match status" value="1"/>
</dbReference>
<dbReference type="OrthoDB" id="237820at2"/>
<dbReference type="HOGENOM" id="CLU_045796_2_0_5"/>
<dbReference type="GO" id="GO:0004812">
    <property type="term" value="F:aminoacyl-tRNA ligase activity"/>
    <property type="evidence" value="ECO:0007669"/>
    <property type="project" value="UniProtKB-KW"/>
</dbReference>
<dbReference type="AlphaFoldDB" id="A0A068T2X7"/>
<name>A0A068T2X7_NEOGA</name>
<dbReference type="GeneID" id="24260470"/>
<sequence length="356" mass="39974">MSVDNRTPFPALAFRQYNLAGDLLGVVVARGTFRLSNGGPLVLDDVQRSLVMSDTYNGDPHQTPQVACTDLAPFKPGTDVTFLGATFAPDGKSAQSWTCGLQVGPVEKRLRVYGPRAWHARTRKTWKGLIDRAQEDALDGWDLTDPEPVTHVPLDWRFAFGGRLESSGKKEVVEKNPIGIGLVDQTLFRERPQWPAPQIEDEKHPIRDVNDRPDPAGLGLLSPFWEDRVDRAGTYDDVWLNERHPLLPSDFDFRFWQAAHPHLVSKTWLQGDEEFTLENLVPQYPRLEGALPGIGLEVEIDRGAGLARGEMKLDGVHFDMRPGVGRVFLTWRCGFPWPQRIGIPKLIFARSEIEVA</sequence>
<proteinExistence type="predicted"/>
<dbReference type="Proteomes" id="UP000028181">
    <property type="component" value="Plasmid pHAMBI540a"/>
</dbReference>
<keyword evidence="2" id="KW-0436">Ligase</keyword>
<dbReference type="PATRIC" id="fig|1028800.3.peg.5768"/>
<geneLocation type="plasmid" evidence="3">
    <name>II</name>
</geneLocation>
<evidence type="ECO:0000313" key="3">
    <source>
        <dbReference type="Proteomes" id="UP000028181"/>
    </source>
</evidence>
<organism evidence="2 3">
    <name type="scientific">Neorhizobium galegae bv. orientalis str. HAMBI 540</name>
    <dbReference type="NCBI Taxonomy" id="1028800"/>
    <lineage>
        <taxon>Bacteria</taxon>
        <taxon>Pseudomonadati</taxon>
        <taxon>Pseudomonadota</taxon>
        <taxon>Alphaproteobacteria</taxon>
        <taxon>Hyphomicrobiales</taxon>
        <taxon>Rhizobiaceae</taxon>
        <taxon>Rhizobium/Agrobacterium group</taxon>
        <taxon>Neorhizobium</taxon>
    </lineage>
</organism>
<dbReference type="InterPro" id="IPR018683">
    <property type="entry name" value="DUF2169"/>
</dbReference>
<keyword evidence="3" id="KW-1185">Reference proteome</keyword>
<dbReference type="RefSeq" id="WP_041365435.1">
    <property type="nucleotide sequence ID" value="NZ_HG938354.1"/>
</dbReference>
<evidence type="ECO:0000259" key="1">
    <source>
        <dbReference type="Pfam" id="PF09937"/>
    </source>
</evidence>
<reference evidence="3" key="1">
    <citation type="journal article" date="2014" name="BMC Genomics">
        <title>Genome sequencing of two Neorhizobium galegae strains reveals a noeT gene responsible for the unusual acetylation of the nodulation factors.</title>
        <authorList>
            <person name="Osterman J."/>
            <person name="Marsh J."/>
            <person name="Laine P.K."/>
            <person name="Zeng Z."/>
            <person name="Alatalo E."/>
            <person name="Sullivan J.T."/>
            <person name="Young J.P."/>
            <person name="Thomas-Oates J."/>
            <person name="Paulin L."/>
            <person name="Lindstrom K."/>
        </authorList>
    </citation>
    <scope>NUCLEOTIDE SEQUENCE [LARGE SCALE GENOMIC DNA]</scope>
    <source>
        <strain evidence="3">HAMBI 540</strain>
    </source>
</reference>
<dbReference type="eggNOG" id="COG5351">
    <property type="taxonomic scope" value="Bacteria"/>
</dbReference>
<accession>A0A068T2X7</accession>
<keyword evidence="2" id="KW-0030">Aminoacyl-tRNA synthetase</keyword>
<keyword evidence="2" id="KW-0614">Plasmid</keyword>